<sequence length="401" mass="43470">MKPLRSTRADWIATAVIAGVSVLAVTGAWATANIRQADLETHASAPEVAAWNELPDTLSVAAELPNELVPGQYRPLVVDGVLVTHEGPQIRGHSSTGEILWTYTRDDADLCSIGGAWDKVVAVYRTGVGCGDVVTINAADGTYSDTRSAINTDEVVPISSNDRVGTVSTERVELWRSDMVRTIEYGHVEAPQEPDQQPHPECTITSALTRTELLALTETCPNETTWLRFLDTTPDDAREPEITAEVQLDNPGARLVAIGQDAAAVYEPGEQVVTYSSADEQTGAWPTELSPHVRDSSTPFAPATADLPHHMSWFDGERLHLLRPSTLQIDHTFDQAIGTGVALGDKLVLPTPEGLELVNLTTWRTERSIDVDRDGYRGPVSLSMLGDALAETRGDHTVILR</sequence>
<dbReference type="EMBL" id="CP011311">
    <property type="protein sequence ID" value="AKE38627.1"/>
    <property type="molecule type" value="Genomic_DNA"/>
</dbReference>
<gene>
    <name evidence="1" type="ORF">UL81_03230</name>
</gene>
<evidence type="ECO:0000313" key="2">
    <source>
        <dbReference type="Proteomes" id="UP000033566"/>
    </source>
</evidence>
<organism evidence="1 2">
    <name type="scientific">Corynebacterium camporealensis</name>
    <dbReference type="NCBI Taxonomy" id="161896"/>
    <lineage>
        <taxon>Bacteria</taxon>
        <taxon>Bacillati</taxon>
        <taxon>Actinomycetota</taxon>
        <taxon>Actinomycetes</taxon>
        <taxon>Mycobacteriales</taxon>
        <taxon>Corynebacteriaceae</taxon>
        <taxon>Corynebacterium</taxon>
    </lineage>
</organism>
<name>A0A0F6QV50_9CORY</name>
<dbReference type="Proteomes" id="UP000033566">
    <property type="component" value="Chromosome"/>
</dbReference>
<dbReference type="PATRIC" id="fig|161896.4.peg.638"/>
<dbReference type="STRING" id="161896.UL81_03230"/>
<keyword evidence="2" id="KW-1185">Reference proteome</keyword>
<protein>
    <submittedName>
        <fullName evidence="1">Uncharacterized protein</fullName>
    </submittedName>
</protein>
<dbReference type="KEGG" id="ccj:UL81_03230"/>
<proteinExistence type="predicted"/>
<evidence type="ECO:0000313" key="1">
    <source>
        <dbReference type="EMBL" id="AKE38627.1"/>
    </source>
</evidence>
<dbReference type="AlphaFoldDB" id="A0A0F6QV50"/>
<reference evidence="1 2" key="1">
    <citation type="journal article" date="2015" name="Genome Announc.">
        <title>Complete Genome Sequence of Corynebacterium camporealensis DSM 44610, Isolated from the Milk of a Manchega Sheep with Subclinical Mastitis.</title>
        <authorList>
            <person name="Ruckert C."/>
            <person name="Albersmeier A."/>
            <person name="Winkler A."/>
            <person name="Tauch A."/>
        </authorList>
    </citation>
    <scope>NUCLEOTIDE SEQUENCE [LARGE SCALE GENOMIC DNA]</scope>
    <source>
        <strain evidence="1 2">DSM 44610</strain>
    </source>
</reference>
<dbReference type="OrthoDB" id="5182370at2"/>
<dbReference type="HOGENOM" id="CLU_042525_0_0_11"/>
<dbReference type="RefSeq" id="WP_035106901.1">
    <property type="nucleotide sequence ID" value="NZ_CP011311.1"/>
</dbReference>
<accession>A0A0F6QV50</accession>